<dbReference type="InterPro" id="IPR002092">
    <property type="entry name" value="DNA-dir_Rpol_phage-type"/>
</dbReference>
<dbReference type="InterPro" id="IPR043502">
    <property type="entry name" value="DNA/RNA_pol_sf"/>
</dbReference>
<evidence type="ECO:0000259" key="3">
    <source>
        <dbReference type="Pfam" id="PF14700"/>
    </source>
</evidence>
<protein>
    <recommendedName>
        <fullName evidence="3">DNA-directed RNA polymerase N-terminal domain-containing protein</fullName>
    </recommendedName>
</protein>
<evidence type="ECO:0000313" key="4">
    <source>
        <dbReference type="EMBL" id="CAK9142488.1"/>
    </source>
</evidence>
<reference evidence="4 5" key="1">
    <citation type="submission" date="2024-02" db="EMBL/GenBank/DDBJ databases">
        <authorList>
            <person name="Vignale AGUSTIN F."/>
            <person name="Sosa J E."/>
            <person name="Modenutti C."/>
        </authorList>
    </citation>
    <scope>NUCLEOTIDE SEQUENCE [LARGE SCALE GENOMIC DNA]</scope>
</reference>
<dbReference type="SUPFAM" id="SSF56672">
    <property type="entry name" value="DNA/RNA polymerases"/>
    <property type="match status" value="1"/>
</dbReference>
<feature type="region of interest" description="Disordered" evidence="2">
    <location>
        <begin position="15"/>
        <end position="34"/>
    </location>
</feature>
<feature type="domain" description="DNA-directed RNA polymerase N-terminal" evidence="3">
    <location>
        <begin position="67"/>
        <end position="183"/>
    </location>
</feature>
<name>A0ABC8RBZ1_9AQUA</name>
<feature type="region of interest" description="Disordered" evidence="2">
    <location>
        <begin position="83"/>
        <end position="104"/>
    </location>
</feature>
<evidence type="ECO:0000256" key="1">
    <source>
        <dbReference type="ARBA" id="ARBA00004026"/>
    </source>
</evidence>
<dbReference type="Pfam" id="PF14700">
    <property type="entry name" value="RPOL_N"/>
    <property type="match status" value="1"/>
</dbReference>
<dbReference type="PANTHER" id="PTHR10102:SF27">
    <property type="entry name" value="DNA-DIRECTED RNA POLYMERASE 1B, MITOCHONDRIAL"/>
    <property type="match status" value="1"/>
</dbReference>
<evidence type="ECO:0000256" key="2">
    <source>
        <dbReference type="SAM" id="MobiDB-lite"/>
    </source>
</evidence>
<organism evidence="4 5">
    <name type="scientific">Ilex paraguariensis</name>
    <name type="common">yerba mate</name>
    <dbReference type="NCBI Taxonomy" id="185542"/>
    <lineage>
        <taxon>Eukaryota</taxon>
        <taxon>Viridiplantae</taxon>
        <taxon>Streptophyta</taxon>
        <taxon>Embryophyta</taxon>
        <taxon>Tracheophyta</taxon>
        <taxon>Spermatophyta</taxon>
        <taxon>Magnoliopsida</taxon>
        <taxon>eudicotyledons</taxon>
        <taxon>Gunneridae</taxon>
        <taxon>Pentapetalae</taxon>
        <taxon>asterids</taxon>
        <taxon>campanulids</taxon>
        <taxon>Aquifoliales</taxon>
        <taxon>Aquifoliaceae</taxon>
        <taxon>Ilex</taxon>
    </lineage>
</organism>
<comment type="caution">
    <text evidence="4">The sequence shown here is derived from an EMBL/GenBank/DDBJ whole genome shotgun (WGS) entry which is preliminary data.</text>
</comment>
<evidence type="ECO:0000313" key="5">
    <source>
        <dbReference type="Proteomes" id="UP001642360"/>
    </source>
</evidence>
<sequence>MLWVRIHRFLEKTKRKNALNNSPENGSDPVAKSQEKLRKKVTTLMKKQKVQQVRGIVKEQDDTKPWGQDAQVKVRIHRFLEKTKRKNALNNSPENGSDPVAKSQEKLRKKVTTLMKKQKVQQVRGIVKEQDDTKPWGQDAQVKVGCRLIQLLLEKAYIQPPIDQIDDGPPDIRPAFIHTLQTVETQ</sequence>
<dbReference type="Proteomes" id="UP001642360">
    <property type="component" value="Unassembled WGS sequence"/>
</dbReference>
<dbReference type="InterPro" id="IPR037159">
    <property type="entry name" value="RNA_POL_N_sf"/>
</dbReference>
<keyword evidence="5" id="KW-1185">Reference proteome</keyword>
<dbReference type="Gene3D" id="1.10.1320.10">
    <property type="entry name" value="DNA-directed RNA polymerase, N-terminal domain"/>
    <property type="match status" value="1"/>
</dbReference>
<dbReference type="InterPro" id="IPR029262">
    <property type="entry name" value="RPOL_N"/>
</dbReference>
<gene>
    <name evidence="4" type="ORF">ILEXP_LOCUS10168</name>
</gene>
<comment type="function">
    <text evidence="1">DNA-dependent RNA polymerase catalyzes the transcription of DNA into RNA using the four ribonucleoside triphosphates as substrates.</text>
</comment>
<proteinExistence type="predicted"/>
<dbReference type="AlphaFoldDB" id="A0ABC8RBZ1"/>
<dbReference type="EMBL" id="CAUOFW020001225">
    <property type="protein sequence ID" value="CAK9142488.1"/>
    <property type="molecule type" value="Genomic_DNA"/>
</dbReference>
<dbReference type="PANTHER" id="PTHR10102">
    <property type="entry name" value="DNA-DIRECTED RNA POLYMERASE, MITOCHONDRIAL"/>
    <property type="match status" value="1"/>
</dbReference>
<accession>A0ABC8RBZ1</accession>